<dbReference type="InterPro" id="IPR036890">
    <property type="entry name" value="HATPase_C_sf"/>
</dbReference>
<dbReference type="RefSeq" id="WP_146290073.1">
    <property type="nucleotide sequence ID" value="NZ_CP042304.1"/>
</dbReference>
<sequence length="752" mass="80799">MRSTPATPSLLLVAITLFCVALAFGLVVAATSFNSLSLRLMPTDGDAVLITQVHDGAVFSEPGPRWATVLKAIGSAPPDGARPADWPAPLPVTSADLLPEPDSLASYAEYDAFLARQSALADVMAADAVELYLQDIFTQEEFTSVLYTDYRDVTALGDGFWLQLLTGVAALLIAGWVWALRPRHIGPIMFLISAIGLTCSTATSALYANRELALHADLYAMLVPINHLGVVTFGLAMIGLLLSYPRQLVNPRWFWLLPVIGAAYMVFDTSHVELGLGPSQLYVFIALAMLGILAAIALQWRATRGSPPDRAALGWLGLSVVAGAGAYTLLGAAPILLDTPFALPQSHVTSVLVVIYAGLALGLSRYRLFDLGEWSYRVLFYTVGALVLLALDAAVIYLLNIDAAPALGISLLLVAFIYLPFRDWIWRRATARRAIGQDELFSAALDVAFAPSPSQSAARWQALLRRLFDPLQIIETEPASSQPAMGEDGLSMQLPAVAGAPPLRLTYPFAGRGLFSPNHLKLATNLVSLTERAEEGREAYMRGVGEERRRMARDLHDDVGARLLTGLHTADDTTRPTLQAALSDIRAIVSGLSGEEASLDRVLAETRHEAARRLEAAEIMLDWPLPEAEIEAIQLDYRLHKALTSAVREIVSNAIRHSGASRFTVTASLSPGQLALHFADNGKGMPSEALAGETAGFGLRNLRHRIEDVGGHLTLAAQATGTTITLDIPLVLAPHTPEPGVLEPADPLNSPL</sequence>
<keyword evidence="6" id="KW-0472">Membrane</keyword>
<proteinExistence type="predicted"/>
<protein>
    <recommendedName>
        <fullName evidence="2">histidine kinase</fullName>
        <ecNumber evidence="2">2.7.13.3</ecNumber>
    </recommendedName>
</protein>
<feature type="transmembrane region" description="Helical" evidence="6">
    <location>
        <begin position="219"/>
        <end position="242"/>
    </location>
</feature>
<evidence type="ECO:0000256" key="1">
    <source>
        <dbReference type="ARBA" id="ARBA00000085"/>
    </source>
</evidence>
<comment type="catalytic activity">
    <reaction evidence="1">
        <text>ATP + protein L-histidine = ADP + protein N-phospho-L-histidine.</text>
        <dbReference type="EC" id="2.7.13.3"/>
    </reaction>
</comment>
<feature type="transmembrane region" description="Helical" evidence="6">
    <location>
        <begin position="187"/>
        <end position="207"/>
    </location>
</feature>
<keyword evidence="6" id="KW-0812">Transmembrane</keyword>
<dbReference type="InterPro" id="IPR050482">
    <property type="entry name" value="Sensor_HK_TwoCompSys"/>
</dbReference>
<dbReference type="PROSITE" id="PS50109">
    <property type="entry name" value="HIS_KIN"/>
    <property type="match status" value="1"/>
</dbReference>
<keyword evidence="4 8" id="KW-0418">Kinase</keyword>
<dbReference type="PANTHER" id="PTHR24421">
    <property type="entry name" value="NITRATE/NITRITE SENSOR PROTEIN NARX-RELATED"/>
    <property type="match status" value="1"/>
</dbReference>
<evidence type="ECO:0000313" key="9">
    <source>
        <dbReference type="Proteomes" id="UP000315364"/>
    </source>
</evidence>
<gene>
    <name evidence="8" type="ORF">FPZ08_11045</name>
</gene>
<feature type="transmembrane region" description="Helical" evidence="6">
    <location>
        <begin position="249"/>
        <end position="267"/>
    </location>
</feature>
<dbReference type="InterPro" id="IPR005467">
    <property type="entry name" value="His_kinase_dom"/>
</dbReference>
<dbReference type="KEGG" id="dea:FPZ08_11045"/>
<keyword evidence="9" id="KW-1185">Reference proteome</keyword>
<reference evidence="8 9" key="1">
    <citation type="submission" date="2019-07" db="EMBL/GenBank/DDBJ databases">
        <title>Full genome sequence of Devosia sp. Gsoil 520.</title>
        <authorList>
            <person name="Im W.-T."/>
        </authorList>
    </citation>
    <scope>NUCLEOTIDE SEQUENCE [LARGE SCALE GENOMIC DNA]</scope>
    <source>
        <strain evidence="8 9">Gsoil 520</strain>
    </source>
</reference>
<feature type="domain" description="Histidine kinase" evidence="7">
    <location>
        <begin position="550"/>
        <end position="732"/>
    </location>
</feature>
<dbReference type="AlphaFoldDB" id="A0A5B8LV52"/>
<accession>A0A5B8LV52</accession>
<dbReference type="GO" id="GO:0000160">
    <property type="term" value="P:phosphorelay signal transduction system"/>
    <property type="evidence" value="ECO:0007669"/>
    <property type="project" value="UniProtKB-KW"/>
</dbReference>
<dbReference type="PANTHER" id="PTHR24421:SF10">
    <property type="entry name" value="NITRATE_NITRITE SENSOR PROTEIN NARQ"/>
    <property type="match status" value="1"/>
</dbReference>
<feature type="transmembrane region" description="Helical" evidence="6">
    <location>
        <begin position="279"/>
        <end position="300"/>
    </location>
</feature>
<feature type="transmembrane region" description="Helical" evidence="6">
    <location>
        <begin position="378"/>
        <end position="397"/>
    </location>
</feature>
<dbReference type="CDD" id="cd16917">
    <property type="entry name" value="HATPase_UhpB-NarQ-NarX-like"/>
    <property type="match status" value="1"/>
</dbReference>
<dbReference type="OrthoDB" id="9797605at2"/>
<feature type="transmembrane region" description="Helical" evidence="6">
    <location>
        <begin position="312"/>
        <end position="336"/>
    </location>
</feature>
<dbReference type="Proteomes" id="UP000315364">
    <property type="component" value="Chromosome"/>
</dbReference>
<evidence type="ECO:0000256" key="2">
    <source>
        <dbReference type="ARBA" id="ARBA00012438"/>
    </source>
</evidence>
<evidence type="ECO:0000256" key="6">
    <source>
        <dbReference type="SAM" id="Phobius"/>
    </source>
</evidence>
<evidence type="ECO:0000259" key="7">
    <source>
        <dbReference type="PROSITE" id="PS50109"/>
    </source>
</evidence>
<evidence type="ECO:0000256" key="5">
    <source>
        <dbReference type="ARBA" id="ARBA00023012"/>
    </source>
</evidence>
<evidence type="ECO:0000256" key="4">
    <source>
        <dbReference type="ARBA" id="ARBA00022777"/>
    </source>
</evidence>
<evidence type="ECO:0000313" key="8">
    <source>
        <dbReference type="EMBL" id="QDZ11250.1"/>
    </source>
</evidence>
<feature type="transmembrane region" description="Helical" evidence="6">
    <location>
        <begin position="160"/>
        <end position="180"/>
    </location>
</feature>
<keyword evidence="3" id="KW-0808">Transferase</keyword>
<evidence type="ECO:0000256" key="3">
    <source>
        <dbReference type="ARBA" id="ARBA00022679"/>
    </source>
</evidence>
<dbReference type="SMART" id="SM00387">
    <property type="entry name" value="HATPase_c"/>
    <property type="match status" value="1"/>
</dbReference>
<name>A0A5B8LV52_9HYPH</name>
<dbReference type="Gene3D" id="3.30.565.10">
    <property type="entry name" value="Histidine kinase-like ATPase, C-terminal domain"/>
    <property type="match status" value="1"/>
</dbReference>
<dbReference type="Pfam" id="PF02518">
    <property type="entry name" value="HATPase_c"/>
    <property type="match status" value="1"/>
</dbReference>
<dbReference type="EMBL" id="CP042304">
    <property type="protein sequence ID" value="QDZ11250.1"/>
    <property type="molecule type" value="Genomic_DNA"/>
</dbReference>
<dbReference type="GO" id="GO:0004673">
    <property type="term" value="F:protein histidine kinase activity"/>
    <property type="evidence" value="ECO:0007669"/>
    <property type="project" value="UniProtKB-EC"/>
</dbReference>
<dbReference type="EC" id="2.7.13.3" evidence="2"/>
<keyword evidence="5" id="KW-0902">Two-component regulatory system</keyword>
<feature type="transmembrane region" description="Helical" evidence="6">
    <location>
        <begin position="348"/>
        <end position="366"/>
    </location>
</feature>
<keyword evidence="6" id="KW-1133">Transmembrane helix</keyword>
<organism evidence="8 9">
    <name type="scientific">Devosia ginsengisoli</name>
    <dbReference type="NCBI Taxonomy" id="400770"/>
    <lineage>
        <taxon>Bacteria</taxon>
        <taxon>Pseudomonadati</taxon>
        <taxon>Pseudomonadota</taxon>
        <taxon>Alphaproteobacteria</taxon>
        <taxon>Hyphomicrobiales</taxon>
        <taxon>Devosiaceae</taxon>
        <taxon>Devosia</taxon>
    </lineage>
</organism>
<dbReference type="SUPFAM" id="SSF55874">
    <property type="entry name" value="ATPase domain of HSP90 chaperone/DNA topoisomerase II/histidine kinase"/>
    <property type="match status" value="1"/>
</dbReference>
<feature type="transmembrane region" description="Helical" evidence="6">
    <location>
        <begin position="403"/>
        <end position="421"/>
    </location>
</feature>
<dbReference type="InterPro" id="IPR003594">
    <property type="entry name" value="HATPase_dom"/>
</dbReference>